<reference evidence="9" key="3">
    <citation type="submission" date="2025-09" db="UniProtKB">
        <authorList>
            <consortium name="Ensembl"/>
        </authorList>
    </citation>
    <scope>IDENTIFICATION</scope>
</reference>
<keyword evidence="5 8" id="KW-0472">Membrane</keyword>
<dbReference type="GeneTree" id="ENSGT00530000063320"/>
<evidence type="ECO:0000256" key="8">
    <source>
        <dbReference type="SAM" id="Phobius"/>
    </source>
</evidence>
<feature type="region of interest" description="Disordered" evidence="7">
    <location>
        <begin position="256"/>
        <end position="276"/>
    </location>
</feature>
<dbReference type="InterPro" id="IPR036259">
    <property type="entry name" value="MFS_trans_sf"/>
</dbReference>
<feature type="transmembrane region" description="Helical" evidence="8">
    <location>
        <begin position="105"/>
        <end position="128"/>
    </location>
</feature>
<feature type="transmembrane region" description="Helical" evidence="8">
    <location>
        <begin position="427"/>
        <end position="449"/>
    </location>
</feature>
<feature type="transmembrane region" description="Helical" evidence="8">
    <location>
        <begin position="369"/>
        <end position="389"/>
    </location>
</feature>
<name>A0A8C4ZQB0_GADMO</name>
<evidence type="ECO:0000256" key="4">
    <source>
        <dbReference type="ARBA" id="ARBA00022989"/>
    </source>
</evidence>
<dbReference type="OrthoDB" id="413079at2759"/>
<feature type="compositionally biased region" description="Low complexity" evidence="7">
    <location>
        <begin position="263"/>
        <end position="276"/>
    </location>
</feature>
<comment type="subcellular location">
    <subcellularLocation>
        <location evidence="1">Membrane</location>
        <topology evidence="1">Multi-pass membrane protein</topology>
    </subcellularLocation>
</comment>
<evidence type="ECO:0000256" key="5">
    <source>
        <dbReference type="ARBA" id="ARBA00023136"/>
    </source>
</evidence>
<evidence type="ECO:0000313" key="9">
    <source>
        <dbReference type="Ensembl" id="ENSGMOP00000019672.2"/>
    </source>
</evidence>
<feature type="transmembrane region" description="Helical" evidence="8">
    <location>
        <begin position="80"/>
        <end position="99"/>
    </location>
</feature>
<dbReference type="GO" id="GO:0016020">
    <property type="term" value="C:membrane"/>
    <property type="evidence" value="ECO:0007669"/>
    <property type="project" value="UniProtKB-SubCell"/>
</dbReference>
<dbReference type="PANTHER" id="PTHR23121">
    <property type="entry name" value="SODIUM-DEPENDENT GLUCOSE TRANSPORTER 1"/>
    <property type="match status" value="1"/>
</dbReference>
<dbReference type="PANTHER" id="PTHR23121:SF10">
    <property type="entry name" value="MAJOR FACILITATOR SUPERFAMILY DOMAIN-CONTAINING PROTEIN 4A"/>
    <property type="match status" value="1"/>
</dbReference>
<dbReference type="GO" id="GO:0022857">
    <property type="term" value="F:transmembrane transporter activity"/>
    <property type="evidence" value="ECO:0007669"/>
    <property type="project" value="InterPro"/>
</dbReference>
<evidence type="ECO:0000313" key="10">
    <source>
        <dbReference type="Proteomes" id="UP000694546"/>
    </source>
</evidence>
<feature type="transmembrane region" description="Helical" evidence="8">
    <location>
        <begin position="344"/>
        <end position="362"/>
    </location>
</feature>
<evidence type="ECO:0000256" key="6">
    <source>
        <dbReference type="ARBA" id="ARBA00040840"/>
    </source>
</evidence>
<feature type="transmembrane region" description="Helical" evidence="8">
    <location>
        <begin position="455"/>
        <end position="478"/>
    </location>
</feature>
<evidence type="ECO:0000256" key="1">
    <source>
        <dbReference type="ARBA" id="ARBA00004141"/>
    </source>
</evidence>
<dbReference type="Proteomes" id="UP000694546">
    <property type="component" value="Chromosome 1"/>
</dbReference>
<dbReference type="SUPFAM" id="SSF103473">
    <property type="entry name" value="MFS general substrate transporter"/>
    <property type="match status" value="1"/>
</dbReference>
<sequence>MVVDERIWRLFKRHWPQTVTYWCVCFSYGLCIAFLGPTVVDLQCQTRSTLEEITWVFFVQQVFMLVGMAFAGLFKRRLDLSLCALFWSTLLISVAFSLIPLCYNLSLLAFVMVIAGMAMGVVETITNLQLVKIYQTDSAIFLQFLHFFIGLGALVVPLMVDPFLSDGCFLGQNLTSNGTAAAPSPYHPYVILEQETAWRQNSSLQPPPTERAAASRSGLAFWVMALVNLPVPLVVFILMYKKRLLPCSRTGTHLLDRREPQEPESFSSKSPPEEQQQCPVGLFRCFNVSKLRDRPPFFFLLHVLAGAILFCTDGIIGAYTAFVFTYAETSPLKMSHHDASLLTSLFWASVTVGRLAFVYLSYRFPAVRLILLSLLGVVIVQSLLLIFYYSSVFLFVGTCLLGLCISSVFPCILAYTEELLDYKGCAATVLVTSAGTGEMVLQVIVGSGIQHRGSYAFPLSNIIVAILAFGIFIVLLFLHHLHIKSQKEPSKDVAATNIQRSGGP</sequence>
<feature type="transmembrane region" description="Helical" evidence="8">
    <location>
        <begin position="297"/>
        <end position="324"/>
    </location>
</feature>
<evidence type="ECO:0000256" key="3">
    <source>
        <dbReference type="ARBA" id="ARBA00022692"/>
    </source>
</evidence>
<accession>A0A8C4ZQB0</accession>
<feature type="transmembrane region" description="Helical" evidence="8">
    <location>
        <begin position="395"/>
        <end position="415"/>
    </location>
</feature>
<dbReference type="InterPro" id="IPR011701">
    <property type="entry name" value="MFS"/>
</dbReference>
<dbReference type="Gene3D" id="1.20.1250.20">
    <property type="entry name" value="MFS general substrate transporter like domains"/>
    <property type="match status" value="2"/>
</dbReference>
<gene>
    <name evidence="9" type="primary">mfsd4aa</name>
</gene>
<dbReference type="Pfam" id="PF07690">
    <property type="entry name" value="MFS_1"/>
    <property type="match status" value="1"/>
</dbReference>
<feature type="transmembrane region" description="Helical" evidence="8">
    <location>
        <begin position="21"/>
        <end position="40"/>
    </location>
</feature>
<keyword evidence="10" id="KW-1185">Reference proteome</keyword>
<dbReference type="Ensembl" id="ENSGMOT00000020150.2">
    <property type="protein sequence ID" value="ENSGMOP00000019672.2"/>
    <property type="gene ID" value="ENSGMOG00000018267.2"/>
</dbReference>
<evidence type="ECO:0000256" key="7">
    <source>
        <dbReference type="SAM" id="MobiDB-lite"/>
    </source>
</evidence>
<feature type="transmembrane region" description="Helical" evidence="8">
    <location>
        <begin position="219"/>
        <end position="240"/>
    </location>
</feature>
<comment type="similarity">
    <text evidence="2">Belongs to the major facilitator superfamily.</text>
</comment>
<keyword evidence="4 8" id="KW-1133">Transmembrane helix</keyword>
<reference evidence="9" key="1">
    <citation type="submission" date="2019-07" db="EMBL/GenBank/DDBJ databases">
        <authorList>
            <consortium name="Wellcome Sanger Institute Data Sharing"/>
        </authorList>
    </citation>
    <scope>NUCLEOTIDE SEQUENCE [LARGE SCALE GENOMIC DNA]</scope>
</reference>
<dbReference type="AlphaFoldDB" id="A0A8C4ZQB0"/>
<keyword evidence="3 8" id="KW-0812">Transmembrane</keyword>
<dbReference type="OMA" id="WAYWIVA"/>
<organism evidence="9 10">
    <name type="scientific">Gadus morhua</name>
    <name type="common">Atlantic cod</name>
    <dbReference type="NCBI Taxonomy" id="8049"/>
    <lineage>
        <taxon>Eukaryota</taxon>
        <taxon>Metazoa</taxon>
        <taxon>Chordata</taxon>
        <taxon>Craniata</taxon>
        <taxon>Vertebrata</taxon>
        <taxon>Euteleostomi</taxon>
        <taxon>Actinopterygii</taxon>
        <taxon>Neopterygii</taxon>
        <taxon>Teleostei</taxon>
        <taxon>Neoteleostei</taxon>
        <taxon>Acanthomorphata</taxon>
        <taxon>Zeiogadaria</taxon>
        <taxon>Gadariae</taxon>
        <taxon>Gadiformes</taxon>
        <taxon>Gadoidei</taxon>
        <taxon>Gadidae</taxon>
        <taxon>Gadus</taxon>
    </lineage>
</organism>
<proteinExistence type="inferred from homology"/>
<protein>
    <recommendedName>
        <fullName evidence="6">Major facilitator superfamily domain-containing protein 4A</fullName>
    </recommendedName>
</protein>
<evidence type="ECO:0000256" key="2">
    <source>
        <dbReference type="ARBA" id="ARBA00008335"/>
    </source>
</evidence>
<feature type="transmembrane region" description="Helical" evidence="8">
    <location>
        <begin position="140"/>
        <end position="160"/>
    </location>
</feature>
<reference evidence="9" key="2">
    <citation type="submission" date="2025-08" db="UniProtKB">
        <authorList>
            <consortium name="Ensembl"/>
        </authorList>
    </citation>
    <scope>IDENTIFICATION</scope>
</reference>
<feature type="transmembrane region" description="Helical" evidence="8">
    <location>
        <begin position="52"/>
        <end position="73"/>
    </location>
</feature>